<evidence type="ECO:0000256" key="1">
    <source>
        <dbReference type="ARBA" id="ARBA00004141"/>
    </source>
</evidence>
<proteinExistence type="predicted"/>
<feature type="signal peptide" evidence="7">
    <location>
        <begin position="1"/>
        <end position="17"/>
    </location>
</feature>
<keyword evidence="7" id="KW-0732">Signal</keyword>
<dbReference type="SUPFAM" id="SSF53822">
    <property type="entry name" value="Periplasmic binding protein-like I"/>
    <property type="match status" value="1"/>
</dbReference>
<comment type="subcellular location">
    <subcellularLocation>
        <location evidence="1">Membrane</location>
        <topology evidence="1">Multi-pass membrane protein</topology>
    </subcellularLocation>
</comment>
<dbReference type="GO" id="GO:0016020">
    <property type="term" value="C:membrane"/>
    <property type="evidence" value="ECO:0007669"/>
    <property type="project" value="UniProtKB-SubCell"/>
</dbReference>
<keyword evidence="5" id="KW-0325">Glycoprotein</keyword>
<feature type="transmembrane region" description="Helical" evidence="6">
    <location>
        <begin position="637"/>
        <end position="656"/>
    </location>
</feature>
<keyword evidence="3 6" id="KW-1133">Transmembrane helix</keyword>
<evidence type="ECO:0000256" key="5">
    <source>
        <dbReference type="ARBA" id="ARBA00023180"/>
    </source>
</evidence>
<feature type="transmembrane region" description="Helical" evidence="6">
    <location>
        <begin position="697"/>
        <end position="717"/>
    </location>
</feature>
<comment type="caution">
    <text evidence="9">The sequence shown here is derived from an EMBL/GenBank/DDBJ whole genome shotgun (WGS) entry which is preliminary data.</text>
</comment>
<dbReference type="Pfam" id="PF01094">
    <property type="entry name" value="ANF_receptor"/>
    <property type="match status" value="1"/>
</dbReference>
<dbReference type="PANTHER" id="PTHR24060">
    <property type="entry name" value="METABOTROPIC GLUTAMATE RECEPTOR"/>
    <property type="match status" value="1"/>
</dbReference>
<dbReference type="GO" id="GO:0004930">
    <property type="term" value="F:G protein-coupled receptor activity"/>
    <property type="evidence" value="ECO:0007669"/>
    <property type="project" value="InterPro"/>
</dbReference>
<name>A0A8X6LGD8_TRICU</name>
<dbReference type="InterPro" id="IPR050726">
    <property type="entry name" value="mGluR"/>
</dbReference>
<feature type="transmembrane region" description="Helical" evidence="6">
    <location>
        <begin position="526"/>
        <end position="547"/>
    </location>
</feature>
<evidence type="ECO:0000256" key="7">
    <source>
        <dbReference type="SAM" id="SignalP"/>
    </source>
</evidence>
<feature type="transmembrane region" description="Helical" evidence="6">
    <location>
        <begin position="595"/>
        <end position="617"/>
    </location>
</feature>
<dbReference type="InterPro" id="IPR017978">
    <property type="entry name" value="GPCR_3_C"/>
</dbReference>
<evidence type="ECO:0000256" key="2">
    <source>
        <dbReference type="ARBA" id="ARBA00022692"/>
    </source>
</evidence>
<dbReference type="AlphaFoldDB" id="A0A8X6LGD8"/>
<keyword evidence="4 6" id="KW-0472">Membrane</keyword>
<evidence type="ECO:0000313" key="10">
    <source>
        <dbReference type="Proteomes" id="UP000887116"/>
    </source>
</evidence>
<dbReference type="InterPro" id="IPR028082">
    <property type="entry name" value="Peripla_BP_I"/>
</dbReference>
<sequence>MWIKVLSLLFVTPLTMTLEGTSAPPTSCSNDSLAPLPQLMAHRKRGTQNSVHIIGLFDVHEGENCHVLRPGGMEQVMMTIGVLENQLMASEANVSDIGFDVYDTCTSHSVALIHLVDALRKVDQHVSDCSARPYVGIIGPMNPQIQLDIGNFLSTSDASYFPLQLTSLRDEIKAMSAVLLDLRWQSVAVFSATKSLEDEFRLEADKRNICIAFSFILSLDTRIDPLLRLQFQEISSKGIQVAVVLGSHIDLRKLYEIAIVTNTSIQYWLLAGLDTKDSLLSILFGPEHPVILFRKPVSKVPSIDRSTVEAYEFGIKINSLNLVQSYIEYINGCINNSSKSDVNEIRCQNHRFRTQNPQWSIIEETVTKLLGDVRQAGYLNNITDMNRTLDVNNEQNQTSDEVEIWTFQHAIGKFSKHKELQVGHYADDHLVWDKKLLNIFHFTGSGWFKIPEFLCHRDCQEMCQNFANISLTTDFDSLLNSIYHWRYDNWVTILVTISGIGIVIALIIAAYLITKSCKDDFEEGNQVTNIIVLIAIVVSYCCSVLFMLRNDTSACSRRITVVGLAYVSMLAPILSRCFLIIAAEMDGIHSHVSGFLQSMLSAFIFTVQIAMAAYYWVMSTENKRSRSKCVIHTKMTIAYLSYAMLLSFIWLIISPFCIRSRRNNREGLLLHFGSIASLLIWLVWYLLFFLLHPRWNEFVICLGLVATATAIIVVVFLPKVYRMIVTTAAREHGQVSMQPVIFASASSRSPNLSIYESINHGYNPDKDGYIVDVFRDEDESPRPRKMTHL</sequence>
<feature type="transmembrane region" description="Helical" evidence="6">
    <location>
        <begin position="668"/>
        <end position="691"/>
    </location>
</feature>
<protein>
    <submittedName>
        <fullName evidence="9">G_PROTEIN_RECEP_F3_4 domain-containing protein</fullName>
    </submittedName>
</protein>
<gene>
    <name evidence="9" type="primary">AVEN_119119_1</name>
    <name evidence="9" type="ORF">TNCT_314781</name>
</gene>
<evidence type="ECO:0000313" key="9">
    <source>
        <dbReference type="EMBL" id="GFR07422.1"/>
    </source>
</evidence>
<dbReference type="PROSITE" id="PS50259">
    <property type="entry name" value="G_PROTEIN_RECEP_F3_4"/>
    <property type="match status" value="1"/>
</dbReference>
<dbReference type="EMBL" id="BMAO01006276">
    <property type="protein sequence ID" value="GFR07422.1"/>
    <property type="molecule type" value="Genomic_DNA"/>
</dbReference>
<reference evidence="9" key="1">
    <citation type="submission" date="2020-07" db="EMBL/GenBank/DDBJ databases">
        <title>Multicomponent nature underlies the extraordinary mechanical properties of spider dragline silk.</title>
        <authorList>
            <person name="Kono N."/>
            <person name="Nakamura H."/>
            <person name="Mori M."/>
            <person name="Yoshida Y."/>
            <person name="Ohtoshi R."/>
            <person name="Malay A.D."/>
            <person name="Moran D.A.P."/>
            <person name="Tomita M."/>
            <person name="Numata K."/>
            <person name="Arakawa K."/>
        </authorList>
    </citation>
    <scope>NUCLEOTIDE SEQUENCE</scope>
</reference>
<evidence type="ECO:0000256" key="3">
    <source>
        <dbReference type="ARBA" id="ARBA00022989"/>
    </source>
</evidence>
<feature type="transmembrane region" description="Helical" evidence="6">
    <location>
        <begin position="559"/>
        <end position="583"/>
    </location>
</feature>
<accession>A0A8X6LGD8</accession>
<dbReference type="Proteomes" id="UP000887116">
    <property type="component" value="Unassembled WGS sequence"/>
</dbReference>
<feature type="domain" description="G-protein coupled receptors family 3 profile" evidence="8">
    <location>
        <begin position="490"/>
        <end position="725"/>
    </location>
</feature>
<keyword evidence="10" id="KW-1185">Reference proteome</keyword>
<dbReference type="Pfam" id="PF00003">
    <property type="entry name" value="7tm_3"/>
    <property type="match status" value="1"/>
</dbReference>
<dbReference type="Gene3D" id="3.40.50.2300">
    <property type="match status" value="2"/>
</dbReference>
<feature type="transmembrane region" description="Helical" evidence="6">
    <location>
        <begin position="490"/>
        <end position="514"/>
    </location>
</feature>
<evidence type="ECO:0000256" key="4">
    <source>
        <dbReference type="ARBA" id="ARBA00023136"/>
    </source>
</evidence>
<dbReference type="OrthoDB" id="6417989at2759"/>
<dbReference type="InterPro" id="IPR001828">
    <property type="entry name" value="ANF_lig-bd_rcpt"/>
</dbReference>
<evidence type="ECO:0000256" key="6">
    <source>
        <dbReference type="SAM" id="Phobius"/>
    </source>
</evidence>
<keyword evidence="2 6" id="KW-0812">Transmembrane</keyword>
<evidence type="ECO:0000259" key="8">
    <source>
        <dbReference type="PROSITE" id="PS50259"/>
    </source>
</evidence>
<organism evidence="9 10">
    <name type="scientific">Trichonephila clavata</name>
    <name type="common">Joro spider</name>
    <name type="synonym">Nephila clavata</name>
    <dbReference type="NCBI Taxonomy" id="2740835"/>
    <lineage>
        <taxon>Eukaryota</taxon>
        <taxon>Metazoa</taxon>
        <taxon>Ecdysozoa</taxon>
        <taxon>Arthropoda</taxon>
        <taxon>Chelicerata</taxon>
        <taxon>Arachnida</taxon>
        <taxon>Araneae</taxon>
        <taxon>Araneomorphae</taxon>
        <taxon>Entelegynae</taxon>
        <taxon>Araneoidea</taxon>
        <taxon>Nephilidae</taxon>
        <taxon>Trichonephila</taxon>
    </lineage>
</organism>
<feature type="chain" id="PRO_5036484975" evidence="7">
    <location>
        <begin position="18"/>
        <end position="789"/>
    </location>
</feature>